<dbReference type="PIRSF" id="PIRSF018688">
    <property type="entry name" value="UCP018688"/>
    <property type="match status" value="1"/>
</dbReference>
<evidence type="ECO:0000259" key="1">
    <source>
        <dbReference type="Pfam" id="PF09924"/>
    </source>
</evidence>
<dbReference type="InterPro" id="IPR016181">
    <property type="entry name" value="Acyl_CoA_acyltransferase"/>
</dbReference>
<evidence type="ECO:0000313" key="2">
    <source>
        <dbReference type="EMBL" id="VFU18354.1"/>
    </source>
</evidence>
<name>A0A485M5B7_9ZZZZ</name>
<sequence>MQRFEPISLERQDAYRQRLAASTITASDYSFINLWGWAEEYGLAWAWGDDLVWIRQSWPEEVYWAPVGPIDGVRWADALAGLSESNPVFTRVPRSITLAWEESFPGRVEVNEVRDQWDYLYSVEDLVKLSGNRYHKKKNLLNQFKKRYNYEYRDLTPDILERIIVMQERWCAWKDCESSELLAAENRVVVRLLRAWHMLRDIMGGAVFVDGEDAAFCIAERFSPDILIMHVEKGFTQYIGIYQAINQMFLAAHQEYRFVNRQQDLGEEGLRKAKLSYHPVDFVHKYRVRFL</sequence>
<dbReference type="PANTHER" id="PTHR41373:SF1">
    <property type="entry name" value="PHOSPHATIDYLGLYCEROL LYSYLTRANSFERASE C-TERMINAL DOMAIN-CONTAINING PROTEIN"/>
    <property type="match status" value="1"/>
</dbReference>
<feature type="domain" description="Phosphatidylglycerol lysyltransferase C-terminal" evidence="1">
    <location>
        <begin position="25"/>
        <end position="288"/>
    </location>
</feature>
<organism evidence="2">
    <name type="scientific">anaerobic digester metagenome</name>
    <dbReference type="NCBI Taxonomy" id="1263854"/>
    <lineage>
        <taxon>unclassified sequences</taxon>
        <taxon>metagenomes</taxon>
        <taxon>ecological metagenomes</taxon>
    </lineage>
</organism>
<protein>
    <recommendedName>
        <fullName evidence="1">Phosphatidylglycerol lysyltransferase C-terminal domain-containing protein</fullName>
    </recommendedName>
</protein>
<dbReference type="Gene3D" id="3.40.630.30">
    <property type="match status" value="1"/>
</dbReference>
<dbReference type="SUPFAM" id="SSF55729">
    <property type="entry name" value="Acyl-CoA N-acyltransferases (Nat)"/>
    <property type="match status" value="2"/>
</dbReference>
<accession>A0A485M5B7</accession>
<dbReference type="PANTHER" id="PTHR41373">
    <property type="entry name" value="DUF2156 DOMAIN-CONTAINING PROTEIN"/>
    <property type="match status" value="1"/>
</dbReference>
<dbReference type="InterPro" id="IPR024320">
    <property type="entry name" value="LPG_synthase_C"/>
</dbReference>
<dbReference type="EMBL" id="CAADRM010000149">
    <property type="protein sequence ID" value="VFU18354.1"/>
    <property type="molecule type" value="Genomic_DNA"/>
</dbReference>
<dbReference type="InterPro" id="IPR016732">
    <property type="entry name" value="UCP018688"/>
</dbReference>
<reference evidence="2" key="1">
    <citation type="submission" date="2019-03" db="EMBL/GenBank/DDBJ databases">
        <authorList>
            <person name="Hao L."/>
        </authorList>
    </citation>
    <scope>NUCLEOTIDE SEQUENCE</scope>
</reference>
<dbReference type="AlphaFoldDB" id="A0A485M5B7"/>
<dbReference type="Pfam" id="PF09924">
    <property type="entry name" value="LPG_synthase_C"/>
    <property type="match status" value="1"/>
</dbReference>
<proteinExistence type="predicted"/>
<gene>
    <name evidence="2" type="ORF">SCFA_810004</name>
</gene>